<dbReference type="Gene3D" id="3.40.710.10">
    <property type="entry name" value="DD-peptidase/beta-lactamase superfamily"/>
    <property type="match status" value="1"/>
</dbReference>
<feature type="compositionally biased region" description="Polar residues" evidence="4">
    <location>
        <begin position="145"/>
        <end position="163"/>
    </location>
</feature>
<dbReference type="SUPFAM" id="SSF56601">
    <property type="entry name" value="beta-lactamase/transpeptidase-like"/>
    <property type="match status" value="1"/>
</dbReference>
<dbReference type="PANTHER" id="PTHR35333:SF3">
    <property type="entry name" value="BETA-LACTAMASE-TYPE TRANSPEPTIDASE FOLD CONTAINING PROTEIN"/>
    <property type="match status" value="1"/>
</dbReference>
<dbReference type="EC" id="3.5.2.6" evidence="3"/>
<feature type="domain" description="Beta-lactamase class A catalytic" evidence="6">
    <location>
        <begin position="196"/>
        <end position="239"/>
    </location>
</feature>
<comment type="catalytic activity">
    <reaction evidence="1">
        <text>a beta-lactam + H2O = a substituted beta-amino acid</text>
        <dbReference type="Rhea" id="RHEA:20401"/>
        <dbReference type="ChEBI" id="CHEBI:15377"/>
        <dbReference type="ChEBI" id="CHEBI:35627"/>
        <dbReference type="ChEBI" id="CHEBI:140347"/>
        <dbReference type="EC" id="3.5.2.6"/>
    </reaction>
</comment>
<dbReference type="Proteomes" id="UP000253769">
    <property type="component" value="Unassembled WGS sequence"/>
</dbReference>
<sequence>MMYRLARLFVTLLALQTTAVIASPSSTSALLYDVSYVWSNNTAAVRTYYDKVARVLGPAVAKDLRIVVVDGLHGVIYLRNGDSSGAVRVARAHSRLLNKAGLDTAAPVISKDWVLAKADRHLTPSKQRQKPSKAPTLQPVLANPSAASSSTVAKPSASVQTTKTAHHVRDLEAAVEAYIKELRRKGRISADERTGWSVFDFTTGEKLVTINEEAQFQAASLIKPFIAAAFFHRVKQQDLFYGPKSRRHMERMIHHSDNPSTNWVMRQVGGPQAVQRILKQHYPGIFRTTSIVEYIPAGGKTYRNKASIRDYSRFLYALWEDNIVGAREIKRLMSLPGTDRIYTGARAVPVGTQVLNKTGSTARLCADMGILNVQGPDGKRYPYTLIGIIEKQENASNYTSWIRSRSKVIRDVSNIVYQGIAQRHDFDNLL</sequence>
<name>A0A369WDJ4_9GAMM</name>
<feature type="chain" id="PRO_5016942882" description="beta-lactamase" evidence="5">
    <location>
        <begin position="23"/>
        <end position="430"/>
    </location>
</feature>
<feature type="signal peptide" evidence="5">
    <location>
        <begin position="1"/>
        <end position="22"/>
    </location>
</feature>
<reference evidence="7 8" key="1">
    <citation type="submission" date="2018-07" db="EMBL/GenBank/DDBJ databases">
        <title>Motiliproteus coralliicola sp. nov., a bacterium isolated from Coral.</title>
        <authorList>
            <person name="Wang G."/>
        </authorList>
    </citation>
    <scope>NUCLEOTIDE SEQUENCE [LARGE SCALE GENOMIC DNA]</scope>
    <source>
        <strain evidence="7 8">C34</strain>
    </source>
</reference>
<dbReference type="GO" id="GO:0008800">
    <property type="term" value="F:beta-lactamase activity"/>
    <property type="evidence" value="ECO:0007669"/>
    <property type="project" value="UniProtKB-EC"/>
</dbReference>
<dbReference type="InterPro" id="IPR045155">
    <property type="entry name" value="Beta-lactam_cat"/>
</dbReference>
<feature type="region of interest" description="Disordered" evidence="4">
    <location>
        <begin position="143"/>
        <end position="165"/>
    </location>
</feature>
<protein>
    <recommendedName>
        <fullName evidence="3">beta-lactamase</fullName>
        <ecNumber evidence="3">3.5.2.6</ecNumber>
    </recommendedName>
</protein>
<feature type="domain" description="Beta-lactamase class A catalytic" evidence="6">
    <location>
        <begin position="249"/>
        <end position="381"/>
    </location>
</feature>
<accession>A0A369WDJ4</accession>
<evidence type="ECO:0000256" key="3">
    <source>
        <dbReference type="ARBA" id="ARBA00012865"/>
    </source>
</evidence>
<dbReference type="GO" id="GO:0046677">
    <property type="term" value="P:response to antibiotic"/>
    <property type="evidence" value="ECO:0007669"/>
    <property type="project" value="InterPro"/>
</dbReference>
<evidence type="ECO:0000256" key="5">
    <source>
        <dbReference type="SAM" id="SignalP"/>
    </source>
</evidence>
<comment type="similarity">
    <text evidence="2">Belongs to the class-A beta-lactamase family.</text>
</comment>
<evidence type="ECO:0000256" key="2">
    <source>
        <dbReference type="ARBA" id="ARBA00009009"/>
    </source>
</evidence>
<keyword evidence="8" id="KW-1185">Reference proteome</keyword>
<dbReference type="Pfam" id="PF13354">
    <property type="entry name" value="Beta-lactamase2"/>
    <property type="match status" value="2"/>
</dbReference>
<dbReference type="GO" id="GO:0030655">
    <property type="term" value="P:beta-lactam antibiotic catabolic process"/>
    <property type="evidence" value="ECO:0007669"/>
    <property type="project" value="InterPro"/>
</dbReference>
<comment type="caution">
    <text evidence="7">The sequence shown here is derived from an EMBL/GenBank/DDBJ whole genome shotgun (WGS) entry which is preliminary data.</text>
</comment>
<gene>
    <name evidence="7" type="ORF">DV711_10815</name>
</gene>
<proteinExistence type="inferred from homology"/>
<evidence type="ECO:0000313" key="7">
    <source>
        <dbReference type="EMBL" id="RDE19381.1"/>
    </source>
</evidence>
<dbReference type="InterPro" id="IPR000871">
    <property type="entry name" value="Beta-lactam_class-A"/>
</dbReference>
<evidence type="ECO:0000256" key="1">
    <source>
        <dbReference type="ARBA" id="ARBA00001526"/>
    </source>
</evidence>
<dbReference type="PANTHER" id="PTHR35333">
    <property type="entry name" value="BETA-LACTAMASE"/>
    <property type="match status" value="1"/>
</dbReference>
<dbReference type="EMBL" id="QQOH01000003">
    <property type="protein sequence ID" value="RDE19381.1"/>
    <property type="molecule type" value="Genomic_DNA"/>
</dbReference>
<dbReference type="InterPro" id="IPR012338">
    <property type="entry name" value="Beta-lactam/transpept-like"/>
</dbReference>
<evidence type="ECO:0000313" key="8">
    <source>
        <dbReference type="Proteomes" id="UP000253769"/>
    </source>
</evidence>
<evidence type="ECO:0000259" key="6">
    <source>
        <dbReference type="Pfam" id="PF13354"/>
    </source>
</evidence>
<evidence type="ECO:0000256" key="4">
    <source>
        <dbReference type="SAM" id="MobiDB-lite"/>
    </source>
</evidence>
<keyword evidence="5" id="KW-0732">Signal</keyword>
<dbReference type="AlphaFoldDB" id="A0A369WDJ4"/>
<organism evidence="7 8">
    <name type="scientific">Motiliproteus coralliicola</name>
    <dbReference type="NCBI Taxonomy" id="2283196"/>
    <lineage>
        <taxon>Bacteria</taxon>
        <taxon>Pseudomonadati</taxon>
        <taxon>Pseudomonadota</taxon>
        <taxon>Gammaproteobacteria</taxon>
        <taxon>Oceanospirillales</taxon>
        <taxon>Oceanospirillaceae</taxon>
        <taxon>Motiliproteus</taxon>
    </lineage>
</organism>
<dbReference type="OrthoDB" id="7054239at2"/>
<keyword evidence="7" id="KW-0378">Hydrolase</keyword>